<dbReference type="SUPFAM" id="SSF52777">
    <property type="entry name" value="CoA-dependent acyltransferases"/>
    <property type="match status" value="1"/>
</dbReference>
<evidence type="ECO:0000256" key="4">
    <source>
        <dbReference type="ARBA" id="ARBA00013244"/>
    </source>
</evidence>
<evidence type="ECO:0000256" key="7">
    <source>
        <dbReference type="ARBA" id="ARBA00022798"/>
    </source>
</evidence>
<name>A0ABW3G884_9NOCA</name>
<evidence type="ECO:0000256" key="6">
    <source>
        <dbReference type="ARBA" id="ARBA00022679"/>
    </source>
</evidence>
<dbReference type="PANTHER" id="PTHR31650">
    <property type="entry name" value="O-ACYLTRANSFERASE (WSD1-LIKE) FAMILY PROTEIN"/>
    <property type="match status" value="1"/>
</dbReference>
<organism evidence="13 14">
    <name type="scientific">Williamsia deligens</name>
    <dbReference type="NCBI Taxonomy" id="321325"/>
    <lineage>
        <taxon>Bacteria</taxon>
        <taxon>Bacillati</taxon>
        <taxon>Actinomycetota</taxon>
        <taxon>Actinomycetes</taxon>
        <taxon>Mycobacteriales</taxon>
        <taxon>Nocardiaceae</taxon>
        <taxon>Williamsia</taxon>
    </lineage>
</organism>
<keyword evidence="5" id="KW-0444">Lipid biosynthesis</keyword>
<protein>
    <recommendedName>
        <fullName evidence="4">diacylglycerol O-acyltransferase</fullName>
        <ecNumber evidence="4">2.3.1.20</ecNumber>
    </recommendedName>
</protein>
<keyword evidence="9" id="KW-0012">Acyltransferase</keyword>
<comment type="catalytic activity">
    <reaction evidence="10">
        <text>an acyl-CoA + a 1,2-diacyl-sn-glycerol = a triacyl-sn-glycerol + CoA</text>
        <dbReference type="Rhea" id="RHEA:10868"/>
        <dbReference type="ChEBI" id="CHEBI:17815"/>
        <dbReference type="ChEBI" id="CHEBI:57287"/>
        <dbReference type="ChEBI" id="CHEBI:58342"/>
        <dbReference type="ChEBI" id="CHEBI:64615"/>
        <dbReference type="EC" id="2.3.1.20"/>
    </reaction>
</comment>
<evidence type="ECO:0000256" key="3">
    <source>
        <dbReference type="ARBA" id="ARBA00009587"/>
    </source>
</evidence>
<feature type="domain" description="O-acyltransferase WSD1 C-terminal" evidence="12">
    <location>
        <begin position="307"/>
        <end position="447"/>
    </location>
</feature>
<comment type="pathway">
    <text evidence="2">Lipid metabolism.</text>
</comment>
<evidence type="ECO:0000256" key="5">
    <source>
        <dbReference type="ARBA" id="ARBA00022516"/>
    </source>
</evidence>
<dbReference type="EMBL" id="JBHTIL010000001">
    <property type="protein sequence ID" value="MFD0926680.1"/>
    <property type="molecule type" value="Genomic_DNA"/>
</dbReference>
<feature type="domain" description="O-acyltransferase WSD1-like N-terminal" evidence="11">
    <location>
        <begin position="4"/>
        <end position="267"/>
    </location>
</feature>
<dbReference type="InterPro" id="IPR009721">
    <property type="entry name" value="O-acyltransferase_WSD1_C"/>
</dbReference>
<evidence type="ECO:0000256" key="9">
    <source>
        <dbReference type="ARBA" id="ARBA00023315"/>
    </source>
</evidence>
<dbReference type="Pfam" id="PF06974">
    <property type="entry name" value="WS_DGAT_C"/>
    <property type="match status" value="1"/>
</dbReference>
<proteinExistence type="inferred from homology"/>
<keyword evidence="14" id="KW-1185">Reference proteome</keyword>
<comment type="pathway">
    <text evidence="1">Glycerolipid metabolism; triacylglycerol biosynthesis.</text>
</comment>
<evidence type="ECO:0000256" key="10">
    <source>
        <dbReference type="ARBA" id="ARBA00048109"/>
    </source>
</evidence>
<keyword evidence="8" id="KW-0443">Lipid metabolism</keyword>
<dbReference type="InterPro" id="IPR004255">
    <property type="entry name" value="O-acyltransferase_WSD1_N"/>
</dbReference>
<evidence type="ECO:0000256" key="2">
    <source>
        <dbReference type="ARBA" id="ARBA00005189"/>
    </source>
</evidence>
<dbReference type="EC" id="2.3.1.20" evidence="4"/>
<comment type="caution">
    <text evidence="13">The sequence shown here is derived from an EMBL/GenBank/DDBJ whole genome shotgun (WGS) entry which is preliminary data.</text>
</comment>
<dbReference type="Proteomes" id="UP001597068">
    <property type="component" value="Unassembled WGS sequence"/>
</dbReference>
<reference evidence="14" key="1">
    <citation type="journal article" date="2019" name="Int. J. Syst. Evol. Microbiol.">
        <title>The Global Catalogue of Microorganisms (GCM) 10K type strain sequencing project: providing services to taxonomists for standard genome sequencing and annotation.</title>
        <authorList>
            <consortium name="The Broad Institute Genomics Platform"/>
            <consortium name="The Broad Institute Genome Sequencing Center for Infectious Disease"/>
            <person name="Wu L."/>
            <person name="Ma J."/>
        </authorList>
    </citation>
    <scope>NUCLEOTIDE SEQUENCE [LARGE SCALE GENOMIC DNA]</scope>
    <source>
        <strain evidence="14">CCUG 50873</strain>
    </source>
</reference>
<evidence type="ECO:0000259" key="12">
    <source>
        <dbReference type="Pfam" id="PF06974"/>
    </source>
</evidence>
<dbReference type="InterPro" id="IPR045034">
    <property type="entry name" value="O-acyltransferase_WSD1-like"/>
</dbReference>
<keyword evidence="6" id="KW-0808">Transferase</keyword>
<evidence type="ECO:0000256" key="1">
    <source>
        <dbReference type="ARBA" id="ARBA00004771"/>
    </source>
</evidence>
<keyword evidence="7" id="KW-0319">Glycerol metabolism</keyword>
<dbReference type="Pfam" id="PF03007">
    <property type="entry name" value="WS_DGAT_cat"/>
    <property type="match status" value="1"/>
</dbReference>
<gene>
    <name evidence="13" type="ORF">ACFQ04_13130</name>
</gene>
<comment type="similarity">
    <text evidence="3">Belongs to the long-chain O-acyltransferase family.</text>
</comment>
<evidence type="ECO:0000313" key="14">
    <source>
        <dbReference type="Proteomes" id="UP001597068"/>
    </source>
</evidence>
<sequence>MHQMSSRDAAYLFLGDRHASATVISVWVLRDHADGTGVSQDEVLARVRAMTALDDHFVSRVRHVPLSLGRPFWQRDPEFDVTRHCFDHATGLTWSEATVEISRIGARPLAPDRPLWRAHLLPAVDGVPGQSGPSSLLAIMWHHAAFDGMRWTELTRYALADAGENRGPAPDGWRVDDDGIGPAAAAVREIVLAPVTWTRFLVGILRSLRSRERQNDHAGRPDAVPCPPTRFIARERGERVCSFVPVPLAAVLDIRRSCPGATVNDVMLSVIGGALRDYLAGLGEPPAATLPALVPISTRTGTDGPVNQFAASIVDLHTDIDHPLERVAAVSASATAAKARVRASQSERTPELPGPLLRLLGGVSRSSRLNARPAVATVAITNVGPTRGVETMAGSSVDAMYGMQTLSAGCLLAHSIRTVRDRLIVSVTTDDSVMADPSVYLGFIEASVAAHRAASLV</sequence>
<evidence type="ECO:0000313" key="13">
    <source>
        <dbReference type="EMBL" id="MFD0926680.1"/>
    </source>
</evidence>
<evidence type="ECO:0000259" key="11">
    <source>
        <dbReference type="Pfam" id="PF03007"/>
    </source>
</evidence>
<dbReference type="PANTHER" id="PTHR31650:SF1">
    <property type="entry name" value="WAX ESTER SYNTHASE_DIACYLGLYCEROL ACYLTRANSFERASE 4-RELATED"/>
    <property type="match status" value="1"/>
</dbReference>
<accession>A0ABW3G884</accession>
<dbReference type="RefSeq" id="WP_253645460.1">
    <property type="nucleotide sequence ID" value="NZ_BAAAMO010000002.1"/>
</dbReference>
<evidence type="ECO:0000256" key="8">
    <source>
        <dbReference type="ARBA" id="ARBA00023098"/>
    </source>
</evidence>